<feature type="region of interest" description="Disordered" evidence="1">
    <location>
        <begin position="227"/>
        <end position="375"/>
    </location>
</feature>
<keyword evidence="2" id="KW-0472">Membrane</keyword>
<feature type="compositionally biased region" description="Low complexity" evidence="1">
    <location>
        <begin position="597"/>
        <end position="619"/>
    </location>
</feature>
<accession>A0A1Y2HRR7</accession>
<feature type="region of interest" description="Disordered" evidence="1">
    <location>
        <begin position="423"/>
        <end position="442"/>
    </location>
</feature>
<evidence type="ECO:0000313" key="3">
    <source>
        <dbReference type="EMBL" id="ORZ37287.1"/>
    </source>
</evidence>
<evidence type="ECO:0000256" key="1">
    <source>
        <dbReference type="SAM" id="MobiDB-lite"/>
    </source>
</evidence>
<feature type="compositionally biased region" description="Low complexity" evidence="1">
    <location>
        <begin position="1"/>
        <end position="13"/>
    </location>
</feature>
<organism evidence="3 4">
    <name type="scientific">Catenaria anguillulae PL171</name>
    <dbReference type="NCBI Taxonomy" id="765915"/>
    <lineage>
        <taxon>Eukaryota</taxon>
        <taxon>Fungi</taxon>
        <taxon>Fungi incertae sedis</taxon>
        <taxon>Blastocladiomycota</taxon>
        <taxon>Blastocladiomycetes</taxon>
        <taxon>Blastocladiales</taxon>
        <taxon>Catenariaceae</taxon>
        <taxon>Catenaria</taxon>
    </lineage>
</organism>
<comment type="caution">
    <text evidence="3">The sequence shown here is derived from an EMBL/GenBank/DDBJ whole genome shotgun (WGS) entry which is preliminary data.</text>
</comment>
<sequence>MNLPPSTSTTSSRPRPRPAPHHVDPDRDLDRNRDLHTNPLSEADHALQAPPLPPPPTFSQAQMTSNLFHLMDTFGPNDDDFFSTDPDHLSSSDNDALDGGDQPGTRGPDVVSAAYHAGSSPVDAFDSNAPHVNLEDNQYLHHQLELSRAERELRELEQAAFTNLPNFLPGVFPGRVGAEQVSPERLKRYGVSAAPNDASANDTDDAGRANIHTVYARWAAAAGIDADDEMGHEGGTSEDQTSPTPAVRSRQQQQQAVDAAGTHYHHRHTASTSSLFSTPNQSTNSRNADHSLSPPRRPPPPLVASRPLAHSPTNSGNVSDREEEDGESSPSSSSTVRSTASGRVLLSPAARAPSPPRTEPAPMKKAATATTASKQVTRLDSAMMDQDSSGPITSRSAMESAADEQAEVGFGPQVQHHYLSSMVPTSRDMSPMPSLPPNASGAVGAVSEAGRVMALGTISQQNGADASLSAFAHYLAHHPHLHPLPVQTPHAAQATSSLLLSSNHAPQEPISANTGFHLSPMVLPSAAPFIRRPDPALPAPVTKPTSPMVHRQPTAVRTRAPALPARSPPTRSQRQTSSTARMRMRASPERIEPATAPSSITYPSSVTSHSSSSLNSPTPALLPEDSSLTLTTSIAHAVLGTLARLLPLNDWFASGPMDLYTLYARLASPASARPTAAGFIDRLLPPPAAVLALLVYLSATWMCLAYPPSRLPTTPLALALRGPRVFQALVLARIVRVLNTMVVRPLVYVLAFAAKVACVGSVGAVRATRGATGNRSKQHEEDKSAVGVLVGLCDSVPGRHKRSAKGARMASKAERVRKEVTVVEALAAVYRARHAWVSALVVADAGQKQQMEVPTLLVLVAEVLVVYLVAAAGWLDRDGPKKEGEIGSSQEAADGELGTGVWVVDVSALADRVAGHGPAQLEA</sequence>
<gene>
    <name evidence="3" type="ORF">BCR44DRAFT_62544</name>
</gene>
<proteinExistence type="predicted"/>
<evidence type="ECO:0000256" key="2">
    <source>
        <dbReference type="SAM" id="Phobius"/>
    </source>
</evidence>
<feature type="region of interest" description="Disordered" evidence="1">
    <location>
        <begin position="1"/>
        <end position="61"/>
    </location>
</feature>
<feature type="region of interest" description="Disordered" evidence="1">
    <location>
        <begin position="534"/>
        <end position="619"/>
    </location>
</feature>
<keyword evidence="2" id="KW-0812">Transmembrane</keyword>
<name>A0A1Y2HRR7_9FUNG</name>
<keyword evidence="2" id="KW-1133">Transmembrane helix</keyword>
<reference evidence="3 4" key="1">
    <citation type="submission" date="2016-07" db="EMBL/GenBank/DDBJ databases">
        <title>Pervasive Adenine N6-methylation of Active Genes in Fungi.</title>
        <authorList>
            <consortium name="DOE Joint Genome Institute"/>
            <person name="Mondo S.J."/>
            <person name="Dannebaum R.O."/>
            <person name="Kuo R.C."/>
            <person name="Labutti K."/>
            <person name="Haridas S."/>
            <person name="Kuo A."/>
            <person name="Salamov A."/>
            <person name="Ahrendt S.R."/>
            <person name="Lipzen A."/>
            <person name="Sullivan W."/>
            <person name="Andreopoulos W.B."/>
            <person name="Clum A."/>
            <person name="Lindquist E."/>
            <person name="Daum C."/>
            <person name="Ramamoorthy G.K."/>
            <person name="Gryganskyi A."/>
            <person name="Culley D."/>
            <person name="Magnuson J.K."/>
            <person name="James T.Y."/>
            <person name="O'Malley M.A."/>
            <person name="Stajich J.E."/>
            <person name="Spatafora J.W."/>
            <person name="Visel A."/>
            <person name="Grigoriev I.V."/>
        </authorList>
    </citation>
    <scope>NUCLEOTIDE SEQUENCE [LARGE SCALE GENOMIC DNA]</scope>
    <source>
        <strain evidence="3 4">PL171</strain>
    </source>
</reference>
<feature type="compositionally biased region" description="Polar residues" evidence="1">
    <location>
        <begin position="270"/>
        <end position="286"/>
    </location>
</feature>
<feature type="transmembrane region" description="Helical" evidence="2">
    <location>
        <begin position="856"/>
        <end position="875"/>
    </location>
</feature>
<dbReference type="AlphaFoldDB" id="A0A1Y2HRR7"/>
<dbReference type="Proteomes" id="UP000193411">
    <property type="component" value="Unassembled WGS sequence"/>
</dbReference>
<evidence type="ECO:0000313" key="4">
    <source>
        <dbReference type="Proteomes" id="UP000193411"/>
    </source>
</evidence>
<dbReference type="EMBL" id="MCFL01000013">
    <property type="protein sequence ID" value="ORZ37287.1"/>
    <property type="molecule type" value="Genomic_DNA"/>
</dbReference>
<feature type="transmembrane region" description="Helical" evidence="2">
    <location>
        <begin position="747"/>
        <end position="767"/>
    </location>
</feature>
<feature type="compositionally biased region" description="Polar residues" evidence="1">
    <location>
        <begin position="569"/>
        <end position="580"/>
    </location>
</feature>
<feature type="compositionally biased region" description="Basic and acidic residues" evidence="1">
    <location>
        <begin position="21"/>
        <end position="36"/>
    </location>
</feature>
<feature type="region of interest" description="Disordered" evidence="1">
    <location>
        <begin position="78"/>
        <end position="113"/>
    </location>
</feature>
<feature type="compositionally biased region" description="Low complexity" evidence="1">
    <location>
        <begin position="328"/>
        <end position="352"/>
    </location>
</feature>
<protein>
    <submittedName>
        <fullName evidence="3">Uncharacterized protein</fullName>
    </submittedName>
</protein>
<keyword evidence="4" id="KW-1185">Reference proteome</keyword>